<name>A0ABV9KVR5_9BACT</name>
<dbReference type="EC" id="3.1.2.-" evidence="3"/>
<keyword evidence="4" id="KW-1185">Reference proteome</keyword>
<comment type="caution">
    <text evidence="3">The sequence shown here is derived from an EMBL/GenBank/DDBJ whole genome shotgun (WGS) entry which is preliminary data.</text>
</comment>
<dbReference type="SUPFAM" id="SSF54637">
    <property type="entry name" value="Thioesterase/thiol ester dehydrase-isomerase"/>
    <property type="match status" value="1"/>
</dbReference>
<sequence>MEEIVYKHTLPLQIRFNDVDKFGHVNNAVYLNFYDTAKTDYFSSVCPNVDWEKEAIIVVYLEVMFKSQIFSTDNIAVRTAVTAIGTKSFDLRQILIDTETEEVKCVCNSTMVTYDLASKNTMPLKDEWVKAICEFEEKDVRKRK</sequence>
<protein>
    <submittedName>
        <fullName evidence="3">Acyl-CoA thioesterase</fullName>
        <ecNumber evidence="3">3.1.2.-</ecNumber>
    </submittedName>
</protein>
<gene>
    <name evidence="3" type="ORF">ACFO6W_11405</name>
</gene>
<comment type="similarity">
    <text evidence="1">Belongs to the 4-hydroxybenzoyl-CoA thioesterase family.</text>
</comment>
<accession>A0ABV9KVR5</accession>
<dbReference type="EMBL" id="JBHSGN010000072">
    <property type="protein sequence ID" value="MFC4674304.1"/>
    <property type="molecule type" value="Genomic_DNA"/>
</dbReference>
<dbReference type="GO" id="GO:0016787">
    <property type="term" value="F:hydrolase activity"/>
    <property type="evidence" value="ECO:0007669"/>
    <property type="project" value="UniProtKB-KW"/>
</dbReference>
<reference evidence="4" key="1">
    <citation type="journal article" date="2019" name="Int. J. Syst. Evol. Microbiol.">
        <title>The Global Catalogue of Microorganisms (GCM) 10K type strain sequencing project: providing services to taxonomists for standard genome sequencing and annotation.</title>
        <authorList>
            <consortium name="The Broad Institute Genomics Platform"/>
            <consortium name="The Broad Institute Genome Sequencing Center for Infectious Disease"/>
            <person name="Wu L."/>
            <person name="Ma J."/>
        </authorList>
    </citation>
    <scope>NUCLEOTIDE SEQUENCE [LARGE SCALE GENOMIC DNA]</scope>
    <source>
        <strain evidence="4">CCUG 66188</strain>
    </source>
</reference>
<dbReference type="Proteomes" id="UP001596023">
    <property type="component" value="Unassembled WGS sequence"/>
</dbReference>
<evidence type="ECO:0000313" key="4">
    <source>
        <dbReference type="Proteomes" id="UP001596023"/>
    </source>
</evidence>
<dbReference type="PANTHER" id="PTHR31793">
    <property type="entry name" value="4-HYDROXYBENZOYL-COA THIOESTERASE FAMILY MEMBER"/>
    <property type="match status" value="1"/>
</dbReference>
<evidence type="ECO:0000256" key="2">
    <source>
        <dbReference type="ARBA" id="ARBA00022801"/>
    </source>
</evidence>
<keyword evidence="2 3" id="KW-0378">Hydrolase</keyword>
<dbReference type="CDD" id="cd00586">
    <property type="entry name" value="4HBT"/>
    <property type="match status" value="1"/>
</dbReference>
<evidence type="ECO:0000256" key="1">
    <source>
        <dbReference type="ARBA" id="ARBA00005953"/>
    </source>
</evidence>
<dbReference type="InterPro" id="IPR050563">
    <property type="entry name" value="4-hydroxybenzoyl-CoA_TE"/>
</dbReference>
<organism evidence="3 4">
    <name type="scientific">Dysgonomonas termitidis</name>
    <dbReference type="NCBI Taxonomy" id="1516126"/>
    <lineage>
        <taxon>Bacteria</taxon>
        <taxon>Pseudomonadati</taxon>
        <taxon>Bacteroidota</taxon>
        <taxon>Bacteroidia</taxon>
        <taxon>Bacteroidales</taxon>
        <taxon>Dysgonomonadaceae</taxon>
        <taxon>Dysgonomonas</taxon>
    </lineage>
</organism>
<dbReference type="PANTHER" id="PTHR31793:SF27">
    <property type="entry name" value="NOVEL THIOESTERASE SUPERFAMILY DOMAIN AND SAPOSIN A-TYPE DOMAIN CONTAINING PROTEIN (0610012H03RIK)"/>
    <property type="match status" value="1"/>
</dbReference>
<dbReference type="Pfam" id="PF13279">
    <property type="entry name" value="4HBT_2"/>
    <property type="match status" value="1"/>
</dbReference>
<evidence type="ECO:0000313" key="3">
    <source>
        <dbReference type="EMBL" id="MFC4674304.1"/>
    </source>
</evidence>
<proteinExistence type="inferred from homology"/>
<dbReference type="RefSeq" id="WP_379996474.1">
    <property type="nucleotide sequence ID" value="NZ_JBHSGN010000072.1"/>
</dbReference>
<dbReference type="InterPro" id="IPR029069">
    <property type="entry name" value="HotDog_dom_sf"/>
</dbReference>
<dbReference type="Gene3D" id="3.10.129.10">
    <property type="entry name" value="Hotdog Thioesterase"/>
    <property type="match status" value="1"/>
</dbReference>